<dbReference type="Proteomes" id="UP000035642">
    <property type="component" value="Unassembled WGS sequence"/>
</dbReference>
<reference evidence="1" key="1">
    <citation type="submission" date="2012-09" db="EMBL/GenBank/DDBJ databases">
        <authorList>
            <person name="Martin A.A."/>
        </authorList>
    </citation>
    <scope>NUCLEOTIDE SEQUENCE</scope>
</reference>
<reference evidence="2" key="2">
    <citation type="submission" date="2017-02" db="UniProtKB">
        <authorList>
            <consortium name="WormBaseParasite"/>
        </authorList>
    </citation>
    <scope>IDENTIFICATION</scope>
</reference>
<keyword evidence="1" id="KW-1185">Reference proteome</keyword>
<dbReference type="WBParaSite" id="ACAC_0000688801-mRNA-1">
    <property type="protein sequence ID" value="ACAC_0000688801-mRNA-1"/>
    <property type="gene ID" value="ACAC_0000688801"/>
</dbReference>
<evidence type="ECO:0000313" key="2">
    <source>
        <dbReference type="WBParaSite" id="ACAC_0000688801-mRNA-1"/>
    </source>
</evidence>
<accession>A0A0K0D9Q7</accession>
<name>A0A0K0D9Q7_ANGCA</name>
<evidence type="ECO:0000313" key="1">
    <source>
        <dbReference type="Proteomes" id="UP000035642"/>
    </source>
</evidence>
<sequence length="67" mass="7697">MNVNKLYQLPLDFYTNVFVKRFVDVIVAERLNGSVGLRMKIEPGESVGESSILLYLLLFTAYLLRQT</sequence>
<proteinExistence type="predicted"/>
<dbReference type="AlphaFoldDB" id="A0A0K0D9Q7"/>
<protein>
    <submittedName>
        <fullName evidence="2">DNA-directed RNA polymerase</fullName>
    </submittedName>
</protein>
<organism evidence="1 2">
    <name type="scientific">Angiostrongylus cantonensis</name>
    <name type="common">Rat lungworm</name>
    <dbReference type="NCBI Taxonomy" id="6313"/>
    <lineage>
        <taxon>Eukaryota</taxon>
        <taxon>Metazoa</taxon>
        <taxon>Ecdysozoa</taxon>
        <taxon>Nematoda</taxon>
        <taxon>Chromadorea</taxon>
        <taxon>Rhabditida</taxon>
        <taxon>Rhabditina</taxon>
        <taxon>Rhabditomorpha</taxon>
        <taxon>Strongyloidea</taxon>
        <taxon>Metastrongylidae</taxon>
        <taxon>Angiostrongylus</taxon>
    </lineage>
</organism>